<dbReference type="Pfam" id="PF08842">
    <property type="entry name" value="Mfa2"/>
    <property type="match status" value="1"/>
</dbReference>
<keyword evidence="5" id="KW-0564">Palmitate</keyword>
<organism evidence="9 10">
    <name type="scientific">Parabacteroides johnsonii</name>
    <dbReference type="NCBI Taxonomy" id="387661"/>
    <lineage>
        <taxon>Bacteria</taxon>
        <taxon>Pseudomonadati</taxon>
        <taxon>Bacteroidota</taxon>
        <taxon>Bacteroidia</taxon>
        <taxon>Bacteroidales</taxon>
        <taxon>Tannerellaceae</taxon>
        <taxon>Parabacteroides</taxon>
    </lineage>
</organism>
<accession>A0A9Q5SSA6</accession>
<evidence type="ECO:0000256" key="4">
    <source>
        <dbReference type="ARBA" id="ARBA00023136"/>
    </source>
</evidence>
<comment type="similarity">
    <text evidence="2">Belongs to the bacteroidetes fimbrillin superfamily. FimB/Mfa2 family.</text>
</comment>
<keyword evidence="4 8" id="KW-0472">Membrane</keyword>
<evidence type="ECO:0000256" key="1">
    <source>
        <dbReference type="ARBA" id="ARBA00004442"/>
    </source>
</evidence>
<evidence type="ECO:0000256" key="8">
    <source>
        <dbReference type="SAM" id="Phobius"/>
    </source>
</evidence>
<evidence type="ECO:0000256" key="5">
    <source>
        <dbReference type="ARBA" id="ARBA00023139"/>
    </source>
</evidence>
<dbReference type="Gene3D" id="2.60.40.2090">
    <property type="match status" value="1"/>
</dbReference>
<comment type="subcellular location">
    <subcellularLocation>
        <location evidence="1">Cell outer membrane</location>
    </subcellularLocation>
</comment>
<comment type="caution">
    <text evidence="9">The sequence shown here is derived from an EMBL/GenBank/DDBJ whole genome shotgun (WGS) entry which is preliminary data.</text>
</comment>
<dbReference type="RefSeq" id="WP_021861924.1">
    <property type="nucleotide sequence ID" value="NZ_CALVDK010000020.1"/>
</dbReference>
<evidence type="ECO:0000256" key="3">
    <source>
        <dbReference type="ARBA" id="ARBA00022729"/>
    </source>
</evidence>
<dbReference type="Gene3D" id="2.60.40.2100">
    <property type="match status" value="1"/>
</dbReference>
<keyword evidence="3" id="KW-0732">Signal</keyword>
<sequence>MELKNLIHYFCLSLFLVTGSLFVTSCNIFDEDLPECRLYVKFKYDYNMLFTDAFHTQVDKVELYVFDKEGKFLFMQSEEGDVLATGSYLMEVKLPVGQYRFLAWVGVHESYDVTTPRSGYDMVDMRLRLKREESCIIDKKLEPLWHGVSHRVDFAGTTNQIEVISLIKNTNKVRFVFQGYSGEDTRSVSGKSWGLDMNNYNYEIIESNGYMAYDNSLLDDDILSFRPYYMEQKNSSAAVVELNTMRLMEDRQSRFVVTDKTTGRKVFSINLIDYFAMTAMEGNNWGVQEYLDRQDEHKIVFFFAESSSDLWQAIQIQINGWTWYLQTEGEI</sequence>
<dbReference type="PROSITE" id="PS51257">
    <property type="entry name" value="PROKAR_LIPOPROTEIN"/>
    <property type="match status" value="1"/>
</dbReference>
<reference evidence="10" key="1">
    <citation type="submission" date="2017-04" db="EMBL/GenBank/DDBJ databases">
        <title>Function of individual gut microbiota members based on whole genome sequencing of pure cultures obtained from chicken caecum.</title>
        <authorList>
            <person name="Medvecky M."/>
            <person name="Cejkova D."/>
            <person name="Polansky O."/>
            <person name="Karasova D."/>
            <person name="Kubasova T."/>
            <person name="Cizek A."/>
            <person name="Rychlik I."/>
        </authorList>
    </citation>
    <scope>NUCLEOTIDE SEQUENCE [LARGE SCALE GENOMIC DNA]</scope>
    <source>
        <strain evidence="10">An42</strain>
    </source>
</reference>
<dbReference type="AlphaFoldDB" id="A0A9Q5SSA6"/>
<evidence type="ECO:0000313" key="10">
    <source>
        <dbReference type="Proteomes" id="UP000195975"/>
    </source>
</evidence>
<evidence type="ECO:0008006" key="11">
    <source>
        <dbReference type="Google" id="ProtNLM"/>
    </source>
</evidence>
<protein>
    <recommendedName>
        <fullName evidence="11">FimB/Mfa2 family fimbrial subunit</fullName>
    </recommendedName>
</protein>
<keyword evidence="7" id="KW-0449">Lipoprotein</keyword>
<evidence type="ECO:0000256" key="6">
    <source>
        <dbReference type="ARBA" id="ARBA00023237"/>
    </source>
</evidence>
<dbReference type="GO" id="GO:0009279">
    <property type="term" value="C:cell outer membrane"/>
    <property type="evidence" value="ECO:0007669"/>
    <property type="project" value="UniProtKB-SubCell"/>
</dbReference>
<name>A0A9Q5SSA6_9BACT</name>
<feature type="transmembrane region" description="Helical" evidence="8">
    <location>
        <begin position="6"/>
        <end position="29"/>
    </location>
</feature>
<evidence type="ECO:0000313" key="9">
    <source>
        <dbReference type="EMBL" id="OUO05486.1"/>
    </source>
</evidence>
<keyword evidence="8" id="KW-0812">Transmembrane</keyword>
<dbReference type="Proteomes" id="UP000195975">
    <property type="component" value="Unassembled WGS sequence"/>
</dbReference>
<evidence type="ECO:0000256" key="7">
    <source>
        <dbReference type="ARBA" id="ARBA00023288"/>
    </source>
</evidence>
<gene>
    <name evidence="9" type="ORF">B5F96_09005</name>
</gene>
<keyword evidence="8" id="KW-1133">Transmembrane helix</keyword>
<dbReference type="EMBL" id="NFIJ01000007">
    <property type="protein sequence ID" value="OUO05486.1"/>
    <property type="molecule type" value="Genomic_DNA"/>
</dbReference>
<dbReference type="InterPro" id="IPR014941">
    <property type="entry name" value="FimB/Mfa2/Mfa3"/>
</dbReference>
<evidence type="ECO:0000256" key="2">
    <source>
        <dbReference type="ARBA" id="ARBA00007248"/>
    </source>
</evidence>
<proteinExistence type="inferred from homology"/>
<keyword evidence="6" id="KW-0998">Cell outer membrane</keyword>